<dbReference type="InterPro" id="IPR011993">
    <property type="entry name" value="PH-like_dom_sf"/>
</dbReference>
<dbReference type="SMART" id="SM01287">
    <property type="entry name" value="Rtt106"/>
    <property type="match status" value="1"/>
</dbReference>
<keyword evidence="6" id="KW-0175">Coiled coil</keyword>
<comment type="function">
    <text evidence="10">Component of the FACT complex, a general chromatin factor that acts to reorganize nucleosomes. The FACT complex is involved in multiple processes that require DNA as a template such as mRNA elongation, DNA replication and DNA repair. During transcription elongation the FACT complex acts as a histone chaperone that both destabilizes and restores nucleosomal structure. It facilitates the passage of RNA polymerase II and transcription by promoting the dissociation of one histone H2A-H2B dimer from the nucleosome, then subsequently promotes the reestablishment of the nucleosome following the passage of RNA polymerase II.</text>
</comment>
<reference evidence="12" key="1">
    <citation type="submission" date="2021-02" db="EMBL/GenBank/DDBJ databases">
        <authorList>
            <person name="Nowell W R."/>
        </authorList>
    </citation>
    <scope>NUCLEOTIDE SEQUENCE</scope>
</reference>
<keyword evidence="7 10" id="KW-0804">Transcription</keyword>
<keyword evidence="3 10" id="KW-0235">DNA replication</keyword>
<protein>
    <recommendedName>
        <fullName evidence="10">FACT complex subunit</fullName>
    </recommendedName>
</protein>
<dbReference type="EMBL" id="CAJOBB010002791">
    <property type="protein sequence ID" value="CAF3998895.1"/>
    <property type="molecule type" value="Genomic_DNA"/>
</dbReference>
<evidence type="ECO:0000256" key="6">
    <source>
        <dbReference type="ARBA" id="ARBA00023054"/>
    </source>
</evidence>
<name>A0A819NIT8_9BILA</name>
<dbReference type="InterPro" id="IPR056595">
    <property type="entry name" value="Fact-SPT16_PH"/>
</dbReference>
<feature type="domain" description="Histone chaperone RTT106/FACT complex subunit SPT16-like middle" evidence="11">
    <location>
        <begin position="44"/>
        <end position="124"/>
    </location>
</feature>
<dbReference type="FunFam" id="2.30.29.30:FF:000017">
    <property type="entry name" value="FACT complex subunit SPT16"/>
    <property type="match status" value="1"/>
</dbReference>
<dbReference type="InterPro" id="IPR040258">
    <property type="entry name" value="Spt16"/>
</dbReference>
<evidence type="ECO:0000256" key="5">
    <source>
        <dbReference type="ARBA" id="ARBA00023015"/>
    </source>
</evidence>
<evidence type="ECO:0000313" key="13">
    <source>
        <dbReference type="Proteomes" id="UP000663868"/>
    </source>
</evidence>
<comment type="similarity">
    <text evidence="1 10">Belongs to the peptidase M24 family. SPT16 subfamily.</text>
</comment>
<proteinExistence type="inferred from homology"/>
<comment type="subcellular location">
    <subcellularLocation>
        <location evidence="10">Nucleus</location>
    </subcellularLocation>
    <subcellularLocation>
        <location evidence="10">Chromosome</location>
    </subcellularLocation>
</comment>
<gene>
    <name evidence="12" type="ORF">KXQ929_LOCUS28355</name>
</gene>
<dbReference type="Pfam" id="PF24824">
    <property type="entry name" value="PH_SPT16"/>
    <property type="match status" value="1"/>
</dbReference>
<evidence type="ECO:0000256" key="1">
    <source>
        <dbReference type="ARBA" id="ARBA00010779"/>
    </source>
</evidence>
<evidence type="ECO:0000256" key="9">
    <source>
        <dbReference type="ARBA" id="ARBA00023242"/>
    </source>
</evidence>
<dbReference type="GO" id="GO:0031491">
    <property type="term" value="F:nucleosome binding"/>
    <property type="evidence" value="ECO:0007669"/>
    <property type="project" value="TreeGrafter"/>
</dbReference>
<dbReference type="PANTHER" id="PTHR13980:SF15">
    <property type="entry name" value="FACT COMPLEX SUBUNIT SPT16"/>
    <property type="match status" value="1"/>
</dbReference>
<evidence type="ECO:0000256" key="3">
    <source>
        <dbReference type="ARBA" id="ARBA00022705"/>
    </source>
</evidence>
<dbReference type="Proteomes" id="UP000663868">
    <property type="component" value="Unassembled WGS sequence"/>
</dbReference>
<feature type="non-terminal residue" evidence="12">
    <location>
        <position position="1"/>
    </location>
</feature>
<keyword evidence="4 10" id="KW-0227">DNA damage</keyword>
<dbReference type="InterPro" id="IPR013719">
    <property type="entry name" value="RTT106/SPT16-like_middle_dom"/>
</dbReference>
<dbReference type="Pfam" id="PF08512">
    <property type="entry name" value="Rttp106-like_middle"/>
    <property type="match status" value="1"/>
</dbReference>
<dbReference type="PANTHER" id="PTHR13980">
    <property type="entry name" value="CDC68 RELATED"/>
    <property type="match status" value="1"/>
</dbReference>
<evidence type="ECO:0000256" key="8">
    <source>
        <dbReference type="ARBA" id="ARBA00023204"/>
    </source>
</evidence>
<dbReference type="GO" id="GO:0006281">
    <property type="term" value="P:DNA repair"/>
    <property type="evidence" value="ECO:0007669"/>
    <property type="project" value="UniProtKB-UniRule"/>
</dbReference>
<dbReference type="GO" id="GO:0006368">
    <property type="term" value="P:transcription elongation by RNA polymerase II"/>
    <property type="evidence" value="ECO:0007669"/>
    <property type="project" value="TreeGrafter"/>
</dbReference>
<keyword evidence="5 10" id="KW-0805">Transcription regulation</keyword>
<comment type="caution">
    <text evidence="12">The sequence shown here is derived from an EMBL/GenBank/DDBJ whole genome shotgun (WGS) entry which is preliminary data.</text>
</comment>
<comment type="subunit">
    <text evidence="10">Component of the FACT complex.</text>
</comment>
<dbReference type="GO" id="GO:0006260">
    <property type="term" value="P:DNA replication"/>
    <property type="evidence" value="ECO:0007669"/>
    <property type="project" value="UniProtKB-KW"/>
</dbReference>
<keyword evidence="2 10" id="KW-0158">Chromosome</keyword>
<dbReference type="AlphaFoldDB" id="A0A819NIT8"/>
<evidence type="ECO:0000313" key="12">
    <source>
        <dbReference type="EMBL" id="CAF3998895.1"/>
    </source>
</evidence>
<keyword evidence="9 10" id="KW-0539">Nucleus</keyword>
<evidence type="ECO:0000256" key="10">
    <source>
        <dbReference type="RuleBase" id="RU367052"/>
    </source>
</evidence>
<dbReference type="GO" id="GO:0035101">
    <property type="term" value="C:FACT complex"/>
    <property type="evidence" value="ECO:0007669"/>
    <property type="project" value="UniProtKB-UniRule"/>
</dbReference>
<accession>A0A819NIT8</accession>
<evidence type="ECO:0000256" key="4">
    <source>
        <dbReference type="ARBA" id="ARBA00022763"/>
    </source>
</evidence>
<sequence length="124" mass="14823">MFYQPCDREVIILIHFHRKNAIVFEKREEINVQFYTKINRSLGFHGTPHRSMVLIMPTTTCVVQLTEWPPFVVVLDEVELVHFERVHFQLKNFDMVFIMKDYSKKTLSIQSIPMAELDPIKNWL</sequence>
<evidence type="ECO:0000259" key="11">
    <source>
        <dbReference type="SMART" id="SM01287"/>
    </source>
</evidence>
<organism evidence="12 13">
    <name type="scientific">Adineta steineri</name>
    <dbReference type="NCBI Taxonomy" id="433720"/>
    <lineage>
        <taxon>Eukaryota</taxon>
        <taxon>Metazoa</taxon>
        <taxon>Spiralia</taxon>
        <taxon>Gnathifera</taxon>
        <taxon>Rotifera</taxon>
        <taxon>Eurotatoria</taxon>
        <taxon>Bdelloidea</taxon>
        <taxon>Adinetida</taxon>
        <taxon>Adinetidae</taxon>
        <taxon>Adineta</taxon>
    </lineage>
</organism>
<keyword evidence="8 10" id="KW-0234">DNA repair</keyword>
<dbReference type="Gene3D" id="2.30.29.30">
    <property type="entry name" value="Pleckstrin-homology domain (PH domain)/Phosphotyrosine-binding domain (PTB)"/>
    <property type="match status" value="1"/>
</dbReference>
<evidence type="ECO:0000256" key="7">
    <source>
        <dbReference type="ARBA" id="ARBA00023163"/>
    </source>
</evidence>
<evidence type="ECO:0000256" key="2">
    <source>
        <dbReference type="ARBA" id="ARBA00022454"/>
    </source>
</evidence>